<dbReference type="OrthoDB" id="5242836at2"/>
<proteinExistence type="inferred from homology"/>
<evidence type="ECO:0000259" key="2">
    <source>
        <dbReference type="Pfam" id="PF02374"/>
    </source>
</evidence>
<sequence length="336" mass="36414">MLDPLLDKRLIFVTGKGGVGKSTVTAALGKALASTGRRTLVLETDTFSAMEDLYGYQGKGLTPTEISPTLSAANLTAEDCFVATLTRFVPGERVARAVINNRVARVFFKAAPSVNEVTILDQIRVFYEAEDAGKPRYDHIIVDLPASGHAVTFLNVPATMNGMMRGIGPIAKMTAQVAELVNDASLTAIVAVCLPEEMPVNETIELATNLRQVLGRPLTLALANMVHRAPLHDDDRPLFDALLTRVRAESPRTSSLLFDEEPTDERDALARLVEGNALALGWHDRDQRYLGELRQRVNVPVVELPIFYEGAGTDVVNRVADQLTGGDSSTPEPLAL</sequence>
<gene>
    <name evidence="3" type="ORF">DL240_12475</name>
</gene>
<dbReference type="PANTHER" id="PTHR10803">
    <property type="entry name" value="ARSENICAL PUMP-DRIVING ATPASE ARSENITE-TRANSLOCATING ATPASE"/>
    <property type="match status" value="1"/>
</dbReference>
<feature type="domain" description="ArsA/GET3 Anion-transporting ATPase-like" evidence="2">
    <location>
        <begin position="9"/>
        <end position="179"/>
    </location>
</feature>
<comment type="caution">
    <text evidence="3">The sequence shown here is derived from an EMBL/GenBank/DDBJ whole genome shotgun (WGS) entry which is preliminary data.</text>
</comment>
<reference evidence="3 4" key="1">
    <citation type="submission" date="2018-05" db="EMBL/GenBank/DDBJ databases">
        <title>Lujinxingia marina gen. nov. sp. nov., a new facultative anaerobic member of the class Deltaproteobacteria, and proposal of Lujinxingaceae fam. nov.</title>
        <authorList>
            <person name="Li C.-M."/>
        </authorList>
    </citation>
    <scope>NUCLEOTIDE SEQUENCE [LARGE SCALE GENOMIC DNA]</scope>
    <source>
        <strain evidence="3 4">B210</strain>
    </source>
</reference>
<dbReference type="Proteomes" id="UP000249169">
    <property type="component" value="Unassembled WGS sequence"/>
</dbReference>
<dbReference type="GO" id="GO:0016887">
    <property type="term" value="F:ATP hydrolysis activity"/>
    <property type="evidence" value="ECO:0007669"/>
    <property type="project" value="InterPro"/>
</dbReference>
<dbReference type="InterPro" id="IPR027417">
    <property type="entry name" value="P-loop_NTPase"/>
</dbReference>
<dbReference type="EMBL" id="QHKO01000005">
    <property type="protein sequence ID" value="RAL21665.1"/>
    <property type="molecule type" value="Genomic_DNA"/>
</dbReference>
<evidence type="ECO:0000313" key="4">
    <source>
        <dbReference type="Proteomes" id="UP000249169"/>
    </source>
</evidence>
<dbReference type="InterPro" id="IPR025723">
    <property type="entry name" value="ArsA/GET3_ATPase-like"/>
</dbReference>
<dbReference type="GO" id="GO:0005524">
    <property type="term" value="F:ATP binding"/>
    <property type="evidence" value="ECO:0007669"/>
    <property type="project" value="InterPro"/>
</dbReference>
<protein>
    <recommendedName>
        <fullName evidence="2">ArsA/GET3 Anion-transporting ATPase-like domain-containing protein</fullName>
    </recommendedName>
</protein>
<keyword evidence="4" id="KW-1185">Reference proteome</keyword>
<evidence type="ECO:0000256" key="1">
    <source>
        <dbReference type="ARBA" id="ARBA00011040"/>
    </source>
</evidence>
<dbReference type="Gene3D" id="3.40.50.300">
    <property type="entry name" value="P-loop containing nucleotide triphosphate hydrolases"/>
    <property type="match status" value="1"/>
</dbReference>
<comment type="similarity">
    <text evidence="1">Belongs to the arsA ATPase family.</text>
</comment>
<dbReference type="InterPro" id="IPR016300">
    <property type="entry name" value="ATPase_ArsA/GET3"/>
</dbReference>
<dbReference type="CDD" id="cd02035">
    <property type="entry name" value="ArsA"/>
    <property type="match status" value="1"/>
</dbReference>
<dbReference type="PANTHER" id="PTHR10803:SF3">
    <property type="entry name" value="ATPASE GET3"/>
    <property type="match status" value="1"/>
</dbReference>
<dbReference type="SUPFAM" id="SSF52540">
    <property type="entry name" value="P-loop containing nucleoside triphosphate hydrolases"/>
    <property type="match status" value="1"/>
</dbReference>
<evidence type="ECO:0000313" key="3">
    <source>
        <dbReference type="EMBL" id="RAL21665.1"/>
    </source>
</evidence>
<dbReference type="RefSeq" id="WP_111730230.1">
    <property type="nucleotide sequence ID" value="NZ_QHKO01000005.1"/>
</dbReference>
<dbReference type="AlphaFoldDB" id="A0A328C4Z7"/>
<name>A0A328C4Z7_9DELT</name>
<dbReference type="Pfam" id="PF02374">
    <property type="entry name" value="ArsA_ATPase"/>
    <property type="match status" value="1"/>
</dbReference>
<accession>A0A328C4Z7</accession>
<organism evidence="3 4">
    <name type="scientific">Lujinxingia litoralis</name>
    <dbReference type="NCBI Taxonomy" id="2211119"/>
    <lineage>
        <taxon>Bacteria</taxon>
        <taxon>Deltaproteobacteria</taxon>
        <taxon>Bradymonadales</taxon>
        <taxon>Lujinxingiaceae</taxon>
        <taxon>Lujinxingia</taxon>
    </lineage>
</organism>